<dbReference type="EnsemblFungi" id="PTTG_29296-t43_1">
    <property type="protein sequence ID" value="PTTG_29296-t43_1-p1"/>
    <property type="gene ID" value="PTTG_29296"/>
</dbReference>
<name>A0A180G577_PUCT1</name>
<evidence type="ECO:0000256" key="1">
    <source>
        <dbReference type="SAM" id="MobiDB-lite"/>
    </source>
</evidence>
<reference evidence="3" key="4">
    <citation type="submission" date="2025-05" db="UniProtKB">
        <authorList>
            <consortium name="EnsemblFungi"/>
        </authorList>
    </citation>
    <scope>IDENTIFICATION</scope>
    <source>
        <strain evidence="3">isolate 1-1 / race 1 (BBBD)</strain>
    </source>
</reference>
<dbReference type="OrthoDB" id="2506278at2759"/>
<dbReference type="VEuPathDB" id="FungiDB:PTTG_29296"/>
<accession>A0A180G577</accession>
<reference evidence="2" key="2">
    <citation type="submission" date="2016-05" db="EMBL/GenBank/DDBJ databases">
        <title>Comparative analysis highlights variable genome content of wheat rusts and divergence of the mating loci.</title>
        <authorList>
            <person name="Cuomo C.A."/>
            <person name="Bakkeren G."/>
            <person name="Szabo L."/>
            <person name="Khalil H."/>
            <person name="Joly D."/>
            <person name="Goldberg J."/>
            <person name="Young S."/>
            <person name="Zeng Q."/>
            <person name="Fellers J."/>
        </authorList>
    </citation>
    <scope>NUCLEOTIDE SEQUENCE [LARGE SCALE GENOMIC DNA]</scope>
    <source>
        <strain evidence="2">1-1 BBBD Race 1</strain>
    </source>
</reference>
<feature type="compositionally biased region" description="Polar residues" evidence="1">
    <location>
        <begin position="61"/>
        <end position="70"/>
    </location>
</feature>
<gene>
    <name evidence="2" type="ORF">PTTG_29296</name>
</gene>
<feature type="region of interest" description="Disordered" evidence="1">
    <location>
        <begin position="42"/>
        <end position="79"/>
    </location>
</feature>
<evidence type="ECO:0000313" key="3">
    <source>
        <dbReference type="EnsemblFungi" id="PTTG_29296-t43_1-p1"/>
    </source>
</evidence>
<keyword evidence="4" id="KW-1185">Reference proteome</keyword>
<evidence type="ECO:0000313" key="2">
    <source>
        <dbReference type="EMBL" id="OAV87744.1"/>
    </source>
</evidence>
<feature type="compositionally biased region" description="Polar residues" evidence="1">
    <location>
        <begin position="42"/>
        <end position="52"/>
    </location>
</feature>
<organism evidence="2">
    <name type="scientific">Puccinia triticina (isolate 1-1 / race 1 (BBBD))</name>
    <name type="common">Brown leaf rust fungus</name>
    <dbReference type="NCBI Taxonomy" id="630390"/>
    <lineage>
        <taxon>Eukaryota</taxon>
        <taxon>Fungi</taxon>
        <taxon>Dikarya</taxon>
        <taxon>Basidiomycota</taxon>
        <taxon>Pucciniomycotina</taxon>
        <taxon>Pucciniomycetes</taxon>
        <taxon>Pucciniales</taxon>
        <taxon>Pucciniaceae</taxon>
        <taxon>Puccinia</taxon>
    </lineage>
</organism>
<feature type="region of interest" description="Disordered" evidence="1">
    <location>
        <begin position="120"/>
        <end position="139"/>
    </location>
</feature>
<dbReference type="EMBL" id="ADAS02000292">
    <property type="protein sequence ID" value="OAV87744.1"/>
    <property type="molecule type" value="Genomic_DNA"/>
</dbReference>
<sequence>MARHFRSNSQSQYLPRTTLESAIERFFMPSFVGFSREANLGQIPTTGGQPNLESAHINPGYTGQPQQEAHGSTHFGGNNLPANPGPNHFVNPGPTEQPWNGNYAPANSGVNYPGNPYLPTNPGPMRNANPPSSGSPALDPLPEPFQPVAGQSASISAAQNYQMGTNTSNPHHLLEANIQLPAYNPEPFGRKPVKIKSMAKGLFFDGSNMEISNFIKRLENAAQLDGALGCDIAIQITVFLEGEALINEVQEMTEQVGHDWEKLKLKLVQRWGKMLPLLKYTRNDLDKLLFTTQAKGIKTQKEFQDFSIKLDNLVAYLVRCQHMASAEEIRHAVLNCVSTPIKVSVCRELLRDRQMQSSVDGSHILPPYLVIMHYISKEFKTLSILEEETTQEKPLGIQQPAKMSQQNQTQDKSMDQLTRNLASWNVQKPSPFISSSHVPYKPAQYERDPATLKCNYCHMMGHTMHRCNLVNLDELNGLYKKEGNTVRLPDGSQIPWDRNTPYKATVDQFHQEKKQPGVIHLPSGTLNPNAQASNLEPQVSFGIIEHMDQDVEALMISSRRLPLDSMLKIKANSGDLEDEASSPIRFMTPFMPKITSQVFQNIGTSEKLDNTRAEQLLKNLQILYLHLKLNWD</sequence>
<reference evidence="2" key="1">
    <citation type="submission" date="2009-11" db="EMBL/GenBank/DDBJ databases">
        <authorList>
            <consortium name="The Broad Institute Genome Sequencing Platform"/>
            <person name="Ward D."/>
            <person name="Feldgarden M."/>
            <person name="Earl A."/>
            <person name="Young S.K."/>
            <person name="Zeng Q."/>
            <person name="Koehrsen M."/>
            <person name="Alvarado L."/>
            <person name="Berlin A."/>
            <person name="Bochicchio J."/>
            <person name="Borenstein D."/>
            <person name="Chapman S.B."/>
            <person name="Chen Z."/>
            <person name="Engels R."/>
            <person name="Freedman E."/>
            <person name="Gellesch M."/>
            <person name="Goldberg J."/>
            <person name="Griggs A."/>
            <person name="Gujja S."/>
            <person name="Heilman E."/>
            <person name="Heiman D."/>
            <person name="Hepburn T."/>
            <person name="Howarth C."/>
            <person name="Jen D."/>
            <person name="Larson L."/>
            <person name="Lewis B."/>
            <person name="Mehta T."/>
            <person name="Park D."/>
            <person name="Pearson M."/>
            <person name="Roberts A."/>
            <person name="Saif S."/>
            <person name="Shea T."/>
            <person name="Shenoy N."/>
            <person name="Sisk P."/>
            <person name="Stolte C."/>
            <person name="Sykes S."/>
            <person name="Thomson T."/>
            <person name="Walk T."/>
            <person name="White J."/>
            <person name="Yandava C."/>
            <person name="Izard J."/>
            <person name="Baranova O.V."/>
            <person name="Blanton J.M."/>
            <person name="Tanner A.C."/>
            <person name="Dewhirst F.E."/>
            <person name="Haas B."/>
            <person name="Nusbaum C."/>
            <person name="Birren B."/>
        </authorList>
    </citation>
    <scope>NUCLEOTIDE SEQUENCE [LARGE SCALE GENOMIC DNA]</scope>
    <source>
        <strain evidence="2">1-1 BBBD Race 1</strain>
    </source>
</reference>
<protein>
    <submittedName>
        <fullName evidence="2 3">Uncharacterized protein</fullName>
    </submittedName>
</protein>
<dbReference type="AlphaFoldDB" id="A0A180G577"/>
<reference evidence="3 4" key="3">
    <citation type="journal article" date="2017" name="G3 (Bethesda)">
        <title>Comparative analysis highlights variable genome content of wheat rusts and divergence of the mating loci.</title>
        <authorList>
            <person name="Cuomo C.A."/>
            <person name="Bakkeren G."/>
            <person name="Khalil H.B."/>
            <person name="Panwar V."/>
            <person name="Joly D."/>
            <person name="Linning R."/>
            <person name="Sakthikumar S."/>
            <person name="Song X."/>
            <person name="Adiconis X."/>
            <person name="Fan L."/>
            <person name="Goldberg J.M."/>
            <person name="Levin J.Z."/>
            <person name="Young S."/>
            <person name="Zeng Q."/>
            <person name="Anikster Y."/>
            <person name="Bruce M."/>
            <person name="Wang M."/>
            <person name="Yin C."/>
            <person name="McCallum B."/>
            <person name="Szabo L.J."/>
            <person name="Hulbert S."/>
            <person name="Chen X."/>
            <person name="Fellers J.P."/>
        </authorList>
    </citation>
    <scope>NUCLEOTIDE SEQUENCE</scope>
    <source>
        <strain evidence="4">Isolate 1-1 / race 1 (BBBD)</strain>
        <strain evidence="3">isolate 1-1 / race 1 (BBBD)</strain>
    </source>
</reference>
<proteinExistence type="predicted"/>
<evidence type="ECO:0000313" key="4">
    <source>
        <dbReference type="Proteomes" id="UP000005240"/>
    </source>
</evidence>
<dbReference type="Proteomes" id="UP000005240">
    <property type="component" value="Unassembled WGS sequence"/>
</dbReference>